<dbReference type="EMBL" id="JBEPSM010000001">
    <property type="protein sequence ID" value="MET4632997.1"/>
    <property type="molecule type" value="Genomic_DNA"/>
</dbReference>
<dbReference type="RefSeq" id="WP_354549068.1">
    <property type="nucleotide sequence ID" value="NZ_JBEPSM010000001.1"/>
</dbReference>
<sequence length="269" mass="30755">MAAVGLPQPQSDPGSARRRQRAPEAMMEPLAQSEARPARADLPTQQIFQRDWQIYRKMIDNNYLFHREAYACLHHILVSEIVRPFSFLDIACGDASASLPALQGTAVSHYEGIDLSRAALDMADQRLPALGCPYTLHEGDFAELLPVRRDSVDVVWIGLSLHHFQTEEKLRLMRAIRVFLGEGGRFLVYENSSPDGESREGWMRRLEAQRPHWSAYDDAEWEVVWGHISQADYPETPSTWERLGRDAGFDRTRELFVAPSDLIRLYSFQ</sequence>
<accession>A0ABV2QVF5</accession>
<evidence type="ECO:0000313" key="4">
    <source>
        <dbReference type="Proteomes" id="UP001549321"/>
    </source>
</evidence>
<reference evidence="3 4" key="1">
    <citation type="submission" date="2024-06" db="EMBL/GenBank/DDBJ databases">
        <title>Sorghum-associated microbial communities from plants grown in Nebraska, USA.</title>
        <authorList>
            <person name="Schachtman D."/>
        </authorList>
    </citation>
    <scope>NUCLEOTIDE SEQUENCE [LARGE SCALE GENOMIC DNA]</scope>
    <source>
        <strain evidence="3 4">3207</strain>
    </source>
</reference>
<evidence type="ECO:0000256" key="1">
    <source>
        <dbReference type="SAM" id="MobiDB-lite"/>
    </source>
</evidence>
<dbReference type="InterPro" id="IPR041698">
    <property type="entry name" value="Methyltransf_25"/>
</dbReference>
<organism evidence="3 4">
    <name type="scientific">Kaistia defluvii</name>
    <dbReference type="NCBI Taxonomy" id="410841"/>
    <lineage>
        <taxon>Bacteria</taxon>
        <taxon>Pseudomonadati</taxon>
        <taxon>Pseudomonadota</taxon>
        <taxon>Alphaproteobacteria</taxon>
        <taxon>Hyphomicrobiales</taxon>
        <taxon>Kaistiaceae</taxon>
        <taxon>Kaistia</taxon>
    </lineage>
</organism>
<evidence type="ECO:0000313" key="3">
    <source>
        <dbReference type="EMBL" id="MET4632997.1"/>
    </source>
</evidence>
<dbReference type="SUPFAM" id="SSF53335">
    <property type="entry name" value="S-adenosyl-L-methionine-dependent methyltransferases"/>
    <property type="match status" value="1"/>
</dbReference>
<dbReference type="CDD" id="cd02440">
    <property type="entry name" value="AdoMet_MTases"/>
    <property type="match status" value="1"/>
</dbReference>
<evidence type="ECO:0000259" key="2">
    <source>
        <dbReference type="Pfam" id="PF13649"/>
    </source>
</evidence>
<dbReference type="InterPro" id="IPR029063">
    <property type="entry name" value="SAM-dependent_MTases_sf"/>
</dbReference>
<keyword evidence="3" id="KW-0830">Ubiquinone</keyword>
<comment type="caution">
    <text evidence="3">The sequence shown here is derived from an EMBL/GenBank/DDBJ whole genome shotgun (WGS) entry which is preliminary data.</text>
</comment>
<dbReference type="Proteomes" id="UP001549321">
    <property type="component" value="Unassembled WGS sequence"/>
</dbReference>
<feature type="domain" description="Methyltransferase" evidence="2">
    <location>
        <begin position="88"/>
        <end position="184"/>
    </location>
</feature>
<feature type="region of interest" description="Disordered" evidence="1">
    <location>
        <begin position="1"/>
        <end position="25"/>
    </location>
</feature>
<keyword evidence="4" id="KW-1185">Reference proteome</keyword>
<protein>
    <submittedName>
        <fullName evidence="3">Ubiquinone/menaquinone biosynthesis C-methylase UbiE</fullName>
    </submittedName>
</protein>
<dbReference type="Gene3D" id="3.40.50.150">
    <property type="entry name" value="Vaccinia Virus protein VP39"/>
    <property type="match status" value="1"/>
</dbReference>
<dbReference type="Pfam" id="PF13649">
    <property type="entry name" value="Methyltransf_25"/>
    <property type="match status" value="1"/>
</dbReference>
<name>A0ABV2QVF5_9HYPH</name>
<proteinExistence type="predicted"/>
<gene>
    <name evidence="3" type="ORF">ABIE08_000910</name>
</gene>